<evidence type="ECO:0000256" key="2">
    <source>
        <dbReference type="SAM" id="MobiDB-lite"/>
    </source>
</evidence>
<evidence type="ECO:0000313" key="4">
    <source>
        <dbReference type="Proteomes" id="UP000317155"/>
    </source>
</evidence>
<dbReference type="Gene3D" id="3.40.1550.10">
    <property type="entry name" value="CheC-like"/>
    <property type="match status" value="1"/>
</dbReference>
<protein>
    <submittedName>
        <fullName evidence="3">Uncharacterized protein</fullName>
    </submittedName>
</protein>
<dbReference type="RefSeq" id="WP_092055409.1">
    <property type="nucleotide sequence ID" value="NZ_FOJJ01000012.1"/>
</dbReference>
<dbReference type="AlphaFoldDB" id="A0A550JIM5"/>
<evidence type="ECO:0000313" key="3">
    <source>
        <dbReference type="EMBL" id="TRO83059.1"/>
    </source>
</evidence>
<reference evidence="3 4" key="1">
    <citation type="submission" date="2019-07" db="EMBL/GenBank/DDBJ databases">
        <title>Insights of Desulfuromonas acetexigens electromicrobiology.</title>
        <authorList>
            <person name="Katuri K."/>
            <person name="Sapireddy V."/>
            <person name="Shaw D.R."/>
            <person name="Saikaly P."/>
        </authorList>
    </citation>
    <scope>NUCLEOTIDE SEQUENCE [LARGE SCALE GENOMIC DNA]</scope>
    <source>
        <strain evidence="3 4">2873</strain>
    </source>
</reference>
<dbReference type="Proteomes" id="UP000317155">
    <property type="component" value="Unassembled WGS sequence"/>
</dbReference>
<comment type="caution">
    <text evidence="3">The sequence shown here is derived from an EMBL/GenBank/DDBJ whole genome shotgun (WGS) entry which is preliminary data.</text>
</comment>
<dbReference type="SUPFAM" id="SSF103039">
    <property type="entry name" value="CheC-like"/>
    <property type="match status" value="1"/>
</dbReference>
<organism evidence="3 4">
    <name type="scientific">Trichloromonas acetexigens</name>
    <dbReference type="NCBI Taxonomy" id="38815"/>
    <lineage>
        <taxon>Bacteria</taxon>
        <taxon>Pseudomonadati</taxon>
        <taxon>Thermodesulfobacteriota</taxon>
        <taxon>Desulfuromonadia</taxon>
        <taxon>Desulfuromonadales</taxon>
        <taxon>Trichloromonadaceae</taxon>
        <taxon>Trichloromonas</taxon>
    </lineage>
</organism>
<dbReference type="GO" id="GO:0006935">
    <property type="term" value="P:chemotaxis"/>
    <property type="evidence" value="ECO:0007669"/>
    <property type="project" value="UniProtKB-KW"/>
</dbReference>
<name>A0A550JIM5_9BACT</name>
<keyword evidence="4" id="KW-1185">Reference proteome</keyword>
<dbReference type="InterPro" id="IPR028976">
    <property type="entry name" value="CheC-like_sf"/>
</dbReference>
<accession>A0A550JIM5</accession>
<proteinExistence type="predicted"/>
<dbReference type="OrthoDB" id="5428968at2"/>
<evidence type="ECO:0000256" key="1">
    <source>
        <dbReference type="ARBA" id="ARBA00022500"/>
    </source>
</evidence>
<keyword evidence="1" id="KW-0145">Chemotaxis</keyword>
<gene>
    <name evidence="3" type="ORF">FL622_02965</name>
</gene>
<feature type="region of interest" description="Disordered" evidence="2">
    <location>
        <begin position="190"/>
        <end position="220"/>
    </location>
</feature>
<dbReference type="EMBL" id="VJVV01000002">
    <property type="protein sequence ID" value="TRO83059.1"/>
    <property type="molecule type" value="Genomic_DNA"/>
</dbReference>
<sequence length="348" mass="37212">MDRLAYLNKLSQEIIEKLSEEVSGLLGQDFTVDDVQHGLRSRDEVYAPLSGKQVLSALTVSGDAEGVAYVVVGLKDAITLGGTLILLPPDEMAARRKKQLFDGEVSDAYGEIANIMAGVYTAVFIEHADPKLHFKKTDLLDFNPGPNDSTIPPGTYYASSGQTKMDGAPLGSLSILIPPQLLKLPIPGATTEEEEAPEASKEAKEAAAASRGSQEASGPITLDSEGLLMIVSETQQSAEAFARTFSDQCQCNLACLHFQEDFQGAIRGRKVLGVFLAMREVGERGLASIIKIQSAVGEKTPLIAAGPEWTRKTVLQAIKYGALDILVTPASTGEILGKIRRHMQTEGG</sequence>